<gene>
    <name evidence="3" type="ORF">ADUPG1_010837</name>
</gene>
<evidence type="ECO:0000256" key="1">
    <source>
        <dbReference type="SAM" id="Coils"/>
    </source>
</evidence>
<feature type="compositionally biased region" description="Acidic residues" evidence="2">
    <location>
        <begin position="9"/>
        <end position="18"/>
    </location>
</feature>
<feature type="non-terminal residue" evidence="3">
    <location>
        <position position="824"/>
    </location>
</feature>
<evidence type="ECO:0000256" key="2">
    <source>
        <dbReference type="SAM" id="MobiDB-lite"/>
    </source>
</evidence>
<keyword evidence="1" id="KW-0175">Coiled coil</keyword>
<evidence type="ECO:0000313" key="4">
    <source>
        <dbReference type="Proteomes" id="UP001057375"/>
    </source>
</evidence>
<protein>
    <submittedName>
        <fullName evidence="3">Uncharacterized protein</fullName>
    </submittedName>
</protein>
<evidence type="ECO:0000313" key="3">
    <source>
        <dbReference type="EMBL" id="GKT16015.1"/>
    </source>
</evidence>
<proteinExistence type="predicted"/>
<accession>A0ABQ5JT17</accession>
<organism evidence="3 4">
    <name type="scientific">Aduncisulcus paluster</name>
    <dbReference type="NCBI Taxonomy" id="2918883"/>
    <lineage>
        <taxon>Eukaryota</taxon>
        <taxon>Metamonada</taxon>
        <taxon>Carpediemonas-like organisms</taxon>
        <taxon>Aduncisulcus</taxon>
    </lineage>
</organism>
<keyword evidence="4" id="KW-1185">Reference proteome</keyword>
<feature type="coiled-coil region" evidence="1">
    <location>
        <begin position="345"/>
        <end position="379"/>
    </location>
</feature>
<feature type="region of interest" description="Disordered" evidence="2">
    <location>
        <begin position="596"/>
        <end position="617"/>
    </location>
</feature>
<comment type="caution">
    <text evidence="3">The sequence shown here is derived from an EMBL/GenBank/DDBJ whole genome shotgun (WGS) entry which is preliminary data.</text>
</comment>
<reference evidence="3" key="1">
    <citation type="submission" date="2022-03" db="EMBL/GenBank/DDBJ databases">
        <title>Draft genome sequence of Aduncisulcus paluster, a free-living microaerophilic Fornicata.</title>
        <authorList>
            <person name="Yuyama I."/>
            <person name="Kume K."/>
            <person name="Tamura T."/>
            <person name="Inagaki Y."/>
            <person name="Hashimoto T."/>
        </authorList>
    </citation>
    <scope>NUCLEOTIDE SEQUENCE</scope>
    <source>
        <strain evidence="3">NY0171</strain>
    </source>
</reference>
<dbReference type="EMBL" id="BQXS01011721">
    <property type="protein sequence ID" value="GKT16015.1"/>
    <property type="molecule type" value="Genomic_DNA"/>
</dbReference>
<feature type="compositionally biased region" description="Polar residues" evidence="2">
    <location>
        <begin position="491"/>
        <end position="505"/>
    </location>
</feature>
<feature type="region of interest" description="Disordered" evidence="2">
    <location>
        <begin position="446"/>
        <end position="581"/>
    </location>
</feature>
<feature type="region of interest" description="Disordered" evidence="2">
    <location>
        <begin position="1"/>
        <end position="25"/>
    </location>
</feature>
<sequence length="824" mass="91811">MESDKDIDVTQNEEEDNWLDTSDGERGFVQTPVLVFGTKTDPSPKPDNLIQDSSILGSTLITQPSDIEHTASISKTDISHISDKITELSQPKEFTTSDNTNEDISYQDGENEEVYDYEYEEEDVMNDQALPPSNPAVIGENIDIKPEDIEESYEEEEYEEEYEAEVDKFDPKRFLTSFSFPKALPLPPLIKLTEKLNSISNSCESDLSKSISDAAMEKAVNKEKDYAVLVEEMLEKGYPEGFVSVMRQEMKRLQYTAKKQETMSQIFSTEATAAPSTALTRAHVDVMFRLITLSSDSMKSHLRSPSGVQKHAKSIEAALTHLIDIFERNLVPNMFSLLSQYEIMGRICAQKMNEYEKEAKQAKDERDKATRDYDALKTHTSLLEELVASYGPHKFVKKLSYGFTEETSGQQPSKYLQQMALATADAKAEEIHSIRTAMTTMAKSTKKARRKSFEQPTLASSLHINPNVPRLASPGSVHSIYVKKVSKRPHSSMSKVTGMPTTSDQAHTDEYEDMPDGSRREKSNTPGPFSRSGYTAVMSMSDLDGTKPRHQTRAQQQSTAGPKKKGQDTISKRRKSRNMKEKAIVREVQRRFSGVRSTPFPFSERPVIPGDKSTDQRSISIGTSFKITGHGPAPTFPTHTPTLPSLCASIKNIMNGLSVILFPSSPSFSSPSKLGGVSKAPSSSSASPRVIGVVEYLYRQNSHKYGFGKLVREQVTNTIGYCRSYSDVNAICSCFYHCACGRASISIWKDILRVRKKCIDAIAAAQCSYDRMLGFSESVHSVKKMQEHNDVLIQTIVVAAARVLFPDDYTINGDQPAIPQTAVN</sequence>
<feature type="compositionally biased region" description="Polar residues" evidence="2">
    <location>
        <begin position="454"/>
        <end position="464"/>
    </location>
</feature>
<dbReference type="Proteomes" id="UP001057375">
    <property type="component" value="Unassembled WGS sequence"/>
</dbReference>
<name>A0ABQ5JT17_9EUKA</name>